<keyword evidence="1" id="KW-0732">Signal</keyword>
<keyword evidence="3" id="KW-1185">Reference proteome</keyword>
<accession>A0A6L6QMJ7</accession>
<dbReference type="RefSeq" id="WP_155456318.1">
    <property type="nucleotide sequence ID" value="NZ_WNKX01000021.1"/>
</dbReference>
<comment type="caution">
    <text evidence="2">The sequence shown here is derived from an EMBL/GenBank/DDBJ whole genome shotgun (WGS) entry which is preliminary data.</text>
</comment>
<evidence type="ECO:0000313" key="3">
    <source>
        <dbReference type="Proteomes" id="UP000472320"/>
    </source>
</evidence>
<evidence type="ECO:0000313" key="2">
    <source>
        <dbReference type="EMBL" id="MTW13400.1"/>
    </source>
</evidence>
<feature type="chain" id="PRO_5026762278" description="ABC transporter substrate-binding protein" evidence="1">
    <location>
        <begin position="22"/>
        <end position="72"/>
    </location>
</feature>
<dbReference type="EMBL" id="WNKX01000021">
    <property type="protein sequence ID" value="MTW13400.1"/>
    <property type="molecule type" value="Genomic_DNA"/>
</dbReference>
<dbReference type="Proteomes" id="UP000472320">
    <property type="component" value="Unassembled WGS sequence"/>
</dbReference>
<dbReference type="AlphaFoldDB" id="A0A6L6QMJ7"/>
<reference evidence="2 3" key="1">
    <citation type="submission" date="2019-11" db="EMBL/GenBank/DDBJ databases">
        <title>Type strains purchased from KCTC, JCM and DSMZ.</title>
        <authorList>
            <person name="Lu H."/>
        </authorList>
    </citation>
    <scope>NUCLEOTIDE SEQUENCE [LARGE SCALE GENOMIC DNA]</scope>
    <source>
        <strain evidence="2 3">JCM 31587</strain>
    </source>
</reference>
<proteinExistence type="predicted"/>
<protein>
    <recommendedName>
        <fullName evidence="4">ABC transporter substrate-binding protein</fullName>
    </recommendedName>
</protein>
<evidence type="ECO:0000256" key="1">
    <source>
        <dbReference type="SAM" id="SignalP"/>
    </source>
</evidence>
<sequence length="72" mass="8145">MLRIVQILTCFVVLAAPALQARTVLAVIIGAEVDWAPHSSTGNAPMLARFNEGYAELRKSPRYKEIEERWFK</sequence>
<feature type="signal peptide" evidence="1">
    <location>
        <begin position="1"/>
        <end position="21"/>
    </location>
</feature>
<name>A0A6L6QMJ7_9BURK</name>
<dbReference type="OrthoDB" id="245568at2"/>
<evidence type="ECO:0008006" key="4">
    <source>
        <dbReference type="Google" id="ProtNLM"/>
    </source>
</evidence>
<gene>
    <name evidence="2" type="ORF">GM658_22590</name>
</gene>
<organism evidence="2 3">
    <name type="scientific">Massilia eburnea</name>
    <dbReference type="NCBI Taxonomy" id="1776165"/>
    <lineage>
        <taxon>Bacteria</taxon>
        <taxon>Pseudomonadati</taxon>
        <taxon>Pseudomonadota</taxon>
        <taxon>Betaproteobacteria</taxon>
        <taxon>Burkholderiales</taxon>
        <taxon>Oxalobacteraceae</taxon>
        <taxon>Telluria group</taxon>
        <taxon>Massilia</taxon>
    </lineage>
</organism>